<evidence type="ECO:0000313" key="5">
    <source>
        <dbReference type="Proteomes" id="UP000242287"/>
    </source>
</evidence>
<proteinExistence type="predicted"/>
<gene>
    <name evidence="4" type="ORF">AMATHDRAFT_3093</name>
</gene>
<dbReference type="Pfam" id="PF00636">
    <property type="entry name" value="Ribonuclease_3"/>
    <property type="match status" value="2"/>
</dbReference>
<dbReference type="InterPro" id="IPR036389">
    <property type="entry name" value="RNase_III_sf"/>
</dbReference>
<protein>
    <recommendedName>
        <fullName evidence="3">RNase III domain-containing protein</fullName>
    </recommendedName>
</protein>
<sequence>MSSLKRPSDFGDYQSSRKKHKSNSNLSQAKGAVKGNSTHPDSKVVDSRNLFSSERKTGKSGLQCYPALATSFWSFLPTDMEFLYPTILVVYSASTLAKFCAPISILTRRPLPDFDGLKVFFSKVPSQVRLLKADPVKLDSGRLHLLGMFTVRLCRLVTNKHLACALDNIPYFFAPLRLDWDPGNTSILDEISWEIIGEAANSSSLAINTGPVDTLEQGLHDAIVQDGGAEFARRFEVIQVKKDRITHETINVISRESNSENMPEISERTSEAFTGSLEYEHPSLEVSLFELHANCLNPSIPDTSKEPTKRSAISVLRTASLVPSVLRRINDLLLVKELNSILFNNVLSGKLLHTAITCPSAKMDFDYERFEFLGDSVLKYVASVYIISCYPSRPGMNIHCTRQQMVNNKSLMQNALEAGLVPYIQSRPFVPRQWKPPNFEVFPDKAYPSTLLIGKGLDVSRKKGPNENFPDEIQKEETIHWLGDKMIADVAEAIIGAGYLSGGIEAAFRVMKALRIPLPMMDSMSDLRPEALSKSLPLAEIGDDVRTSIEILIGHKCDKSQLLAHALLHKPRKPTIVEHLEFLGDAVLEFLCTRYVFDQNEHLLPEGLTLFKSAMMSNSTLAAIAVWSGISEFIRCEKEEAQAIKSYSDKVTFKAIEAHQLKQGIARQYWRGLQPPAALASLLKTIMGAIHMSDNFSFIGVENMFRNVLQPFYDKHIINV</sequence>
<accession>A0A2A9NT48</accession>
<keyword evidence="5" id="KW-1185">Reference proteome</keyword>
<dbReference type="SMART" id="SM00535">
    <property type="entry name" value="RIBOc"/>
    <property type="match status" value="2"/>
</dbReference>
<dbReference type="EMBL" id="KZ301988">
    <property type="protein sequence ID" value="PFH51437.1"/>
    <property type="molecule type" value="Genomic_DNA"/>
</dbReference>
<dbReference type="GO" id="GO:0006396">
    <property type="term" value="P:RNA processing"/>
    <property type="evidence" value="ECO:0007669"/>
    <property type="project" value="InterPro"/>
</dbReference>
<dbReference type="CDD" id="cd00593">
    <property type="entry name" value="RIBOc"/>
    <property type="match status" value="2"/>
</dbReference>
<evidence type="ECO:0000259" key="3">
    <source>
        <dbReference type="PROSITE" id="PS50142"/>
    </source>
</evidence>
<feature type="domain" description="RNase III" evidence="3">
    <location>
        <begin position="546"/>
        <end position="695"/>
    </location>
</feature>
<dbReference type="STRING" id="703135.A0A2A9NT48"/>
<dbReference type="PANTHER" id="PTHR14950:SF37">
    <property type="entry name" value="ENDORIBONUCLEASE DICER"/>
    <property type="match status" value="1"/>
</dbReference>
<dbReference type="InterPro" id="IPR000999">
    <property type="entry name" value="RNase_III_dom"/>
</dbReference>
<dbReference type="PROSITE" id="PS50142">
    <property type="entry name" value="RNASE_3_2"/>
    <property type="match status" value="2"/>
</dbReference>
<dbReference type="GO" id="GO:0004525">
    <property type="term" value="F:ribonuclease III activity"/>
    <property type="evidence" value="ECO:0007669"/>
    <property type="project" value="InterPro"/>
</dbReference>
<evidence type="ECO:0000313" key="4">
    <source>
        <dbReference type="EMBL" id="PFH51437.1"/>
    </source>
</evidence>
<dbReference type="Gene3D" id="1.10.1520.10">
    <property type="entry name" value="Ribonuclease III domain"/>
    <property type="match status" value="2"/>
</dbReference>
<dbReference type="PROSITE" id="PS00517">
    <property type="entry name" value="RNASE_3_1"/>
    <property type="match status" value="1"/>
</dbReference>
<evidence type="ECO:0000256" key="2">
    <source>
        <dbReference type="SAM" id="MobiDB-lite"/>
    </source>
</evidence>
<dbReference type="AlphaFoldDB" id="A0A2A9NT48"/>
<feature type="domain" description="RNase III" evidence="3">
    <location>
        <begin position="332"/>
        <end position="503"/>
    </location>
</feature>
<dbReference type="OrthoDB" id="416741at2759"/>
<reference evidence="4 5" key="1">
    <citation type="submission" date="2014-02" db="EMBL/GenBank/DDBJ databases">
        <title>Transposable element dynamics among asymbiotic and ectomycorrhizal Amanita fungi.</title>
        <authorList>
            <consortium name="DOE Joint Genome Institute"/>
            <person name="Hess J."/>
            <person name="Skrede I."/>
            <person name="Wolfe B."/>
            <person name="LaButti K."/>
            <person name="Ohm R.A."/>
            <person name="Grigoriev I.V."/>
            <person name="Pringle A."/>
        </authorList>
    </citation>
    <scope>NUCLEOTIDE SEQUENCE [LARGE SCALE GENOMIC DNA]</scope>
    <source>
        <strain evidence="4 5">SKay4041</strain>
    </source>
</reference>
<organism evidence="4 5">
    <name type="scientific">Amanita thiersii Skay4041</name>
    <dbReference type="NCBI Taxonomy" id="703135"/>
    <lineage>
        <taxon>Eukaryota</taxon>
        <taxon>Fungi</taxon>
        <taxon>Dikarya</taxon>
        <taxon>Basidiomycota</taxon>
        <taxon>Agaricomycotina</taxon>
        <taxon>Agaricomycetes</taxon>
        <taxon>Agaricomycetidae</taxon>
        <taxon>Agaricales</taxon>
        <taxon>Pluteineae</taxon>
        <taxon>Amanitaceae</taxon>
        <taxon>Amanita</taxon>
    </lineage>
</organism>
<dbReference type="PANTHER" id="PTHR14950">
    <property type="entry name" value="DICER-RELATED"/>
    <property type="match status" value="1"/>
</dbReference>
<name>A0A2A9NT48_9AGAR</name>
<keyword evidence="1" id="KW-0378">Hydrolase</keyword>
<feature type="region of interest" description="Disordered" evidence="2">
    <location>
        <begin position="1"/>
        <end position="48"/>
    </location>
</feature>
<dbReference type="Proteomes" id="UP000242287">
    <property type="component" value="Unassembled WGS sequence"/>
</dbReference>
<evidence type="ECO:0000256" key="1">
    <source>
        <dbReference type="ARBA" id="ARBA00022801"/>
    </source>
</evidence>
<dbReference type="SUPFAM" id="SSF69065">
    <property type="entry name" value="RNase III domain-like"/>
    <property type="match status" value="2"/>
</dbReference>